<dbReference type="RefSeq" id="WP_134487934.1">
    <property type="nucleotide sequence ID" value="NZ_CP139089.1"/>
</dbReference>
<evidence type="ECO:0000313" key="2">
    <source>
        <dbReference type="Proteomes" id="UP000294360"/>
    </source>
</evidence>
<dbReference type="KEGG" id="mtun:MTUNDRAET4_1197"/>
<organism evidence="1 2">
    <name type="scientific">Methylocella tundrae</name>
    <dbReference type="NCBI Taxonomy" id="227605"/>
    <lineage>
        <taxon>Bacteria</taxon>
        <taxon>Pseudomonadati</taxon>
        <taxon>Pseudomonadota</taxon>
        <taxon>Alphaproteobacteria</taxon>
        <taxon>Hyphomicrobiales</taxon>
        <taxon>Beijerinckiaceae</taxon>
        <taxon>Methylocella</taxon>
    </lineage>
</organism>
<dbReference type="AlphaFoldDB" id="A0A4U8YXJ6"/>
<reference evidence="1 2" key="1">
    <citation type="submission" date="2019-03" db="EMBL/GenBank/DDBJ databases">
        <authorList>
            <person name="Kox A.R. M."/>
        </authorList>
    </citation>
    <scope>NUCLEOTIDE SEQUENCE [LARGE SCALE GENOMIC DNA]</scope>
    <source>
        <strain evidence="1">MTUNDRAET4 annotated genome</strain>
    </source>
</reference>
<dbReference type="EMBL" id="LR536450">
    <property type="protein sequence ID" value="VFU08090.1"/>
    <property type="molecule type" value="Genomic_DNA"/>
</dbReference>
<evidence type="ECO:0000313" key="1">
    <source>
        <dbReference type="EMBL" id="VFU08090.1"/>
    </source>
</evidence>
<proteinExistence type="predicted"/>
<gene>
    <name evidence="1" type="ORF">MTUNDRAET4_1197</name>
</gene>
<dbReference type="OrthoDB" id="1491115at2"/>
<evidence type="ECO:0008006" key="3">
    <source>
        <dbReference type="Google" id="ProtNLM"/>
    </source>
</evidence>
<dbReference type="PANTHER" id="PTHR39441">
    <property type="entry name" value="DUF2252 DOMAIN-CONTAINING PROTEIN"/>
    <property type="match status" value="1"/>
</dbReference>
<name>A0A4U8YXJ6_METTU</name>
<dbReference type="Pfam" id="PF10009">
    <property type="entry name" value="DUF2252"/>
    <property type="match status" value="1"/>
</dbReference>
<accession>A0A4U8YXJ6</accession>
<dbReference type="InterPro" id="IPR018721">
    <property type="entry name" value="DUF2252"/>
</dbReference>
<dbReference type="Proteomes" id="UP000294360">
    <property type="component" value="Chromosome"/>
</dbReference>
<sequence>MSNLHPQGGTAISAPRAERYSAGKALRDIVSRESHADCPPGSERDPVAILGETDAQRLPNLLPIRYKRMAQSSFTFLRGAAAVMAHDLAELPQLGVHVQACGDCHLMNFGAFSTPEGRVLFDINDFDETLPGVDFTVDLKRLVTSVAVAARDAGISDKKAKILARGAAKAYRDFLSELAKEPPLEVWHSRIDVDREVRRIDDERLRNQLLSLLIKSKKDLAADDNFPHLASTKGGAAHIEDRPPLIYHFDSDAAHAQKIDAPSVFAAYQKTLLPERRILVDRYVLADLAMKVVGVGSVGTYCAVGLFLTADGEPLFLQVKQALQSVLEKIVAPPPDLPEQGQRVVEGQCALQAASDLFLGWTRDEASGRQFYVRQLKNRHLGSIGEVIEARALEAYANLCGRTLARAHARTGDPVLIAGYMGKGEMIDEALASFAMSYAILTDRDHARLVRSIAKSTGLPEEPAKADARIG</sequence>
<protein>
    <recommendedName>
        <fullName evidence="3">DUF2252 domain-containing protein</fullName>
    </recommendedName>
</protein>
<dbReference type="PANTHER" id="PTHR39441:SF1">
    <property type="entry name" value="DUF2252 DOMAIN-CONTAINING PROTEIN"/>
    <property type="match status" value="1"/>
</dbReference>